<proteinExistence type="predicted"/>
<feature type="domain" description="MULE transposase" evidence="1">
    <location>
        <begin position="1"/>
        <end position="69"/>
    </location>
</feature>
<organism evidence="2 3">
    <name type="scientific">Lactuca sativa</name>
    <name type="common">Garden lettuce</name>
    <dbReference type="NCBI Taxonomy" id="4236"/>
    <lineage>
        <taxon>Eukaryota</taxon>
        <taxon>Viridiplantae</taxon>
        <taxon>Streptophyta</taxon>
        <taxon>Embryophyta</taxon>
        <taxon>Tracheophyta</taxon>
        <taxon>Spermatophyta</taxon>
        <taxon>Magnoliopsida</taxon>
        <taxon>eudicotyledons</taxon>
        <taxon>Gunneridae</taxon>
        <taxon>Pentapetalae</taxon>
        <taxon>asterids</taxon>
        <taxon>campanulids</taxon>
        <taxon>Asterales</taxon>
        <taxon>Asteraceae</taxon>
        <taxon>Cichorioideae</taxon>
        <taxon>Cichorieae</taxon>
        <taxon>Lactucinae</taxon>
        <taxon>Lactuca</taxon>
    </lineage>
</organism>
<keyword evidence="3" id="KW-1185">Reference proteome</keyword>
<comment type="caution">
    <text evidence="2">The sequence shown here is derived from an EMBL/GenBank/DDBJ whole genome shotgun (WGS) entry which is preliminary data.</text>
</comment>
<gene>
    <name evidence="2" type="ORF">LSAT_V11C400170670</name>
</gene>
<reference evidence="2 3" key="1">
    <citation type="journal article" date="2017" name="Nat. Commun.">
        <title>Genome assembly with in vitro proximity ligation data and whole-genome triplication in lettuce.</title>
        <authorList>
            <person name="Reyes-Chin-Wo S."/>
            <person name="Wang Z."/>
            <person name="Yang X."/>
            <person name="Kozik A."/>
            <person name="Arikit S."/>
            <person name="Song C."/>
            <person name="Xia L."/>
            <person name="Froenicke L."/>
            <person name="Lavelle D.O."/>
            <person name="Truco M.J."/>
            <person name="Xia R."/>
            <person name="Zhu S."/>
            <person name="Xu C."/>
            <person name="Xu H."/>
            <person name="Xu X."/>
            <person name="Cox K."/>
            <person name="Korf I."/>
            <person name="Meyers B.C."/>
            <person name="Michelmore R.W."/>
        </authorList>
    </citation>
    <scope>NUCLEOTIDE SEQUENCE [LARGE SCALE GENOMIC DNA]</scope>
    <source>
        <strain evidence="3">cv. Salinas</strain>
        <tissue evidence="2">Seedlings</tissue>
    </source>
</reference>
<evidence type="ECO:0000313" key="3">
    <source>
        <dbReference type="Proteomes" id="UP000235145"/>
    </source>
</evidence>
<sequence length="218" mass="24723">MFIAVAIDENNQTLLIGFGLVVENNIYCCTWFLMRLIEALRQGREVSFITNADDVISSCIEHVFPDSYNGYIYKSLFKTLQPLFWMTSNSYSVSDFEENFHQLTRDAHEVIANMVCSVPSNKDPARHPISALFDSKKNCVVDLTVIHVHVGNAQSGIVCDHAIATSCHSNIHELADMVQIYYRADVFQTAYQTKIMHPLPPPSEWEIPNPLIEVLLPM</sequence>
<evidence type="ECO:0000259" key="1">
    <source>
        <dbReference type="Pfam" id="PF10551"/>
    </source>
</evidence>
<dbReference type="AlphaFoldDB" id="A0A9R1VK32"/>
<protein>
    <recommendedName>
        <fullName evidence="1">MULE transposase domain-containing protein</fullName>
    </recommendedName>
</protein>
<name>A0A9R1VK32_LACSA</name>
<dbReference type="Proteomes" id="UP000235145">
    <property type="component" value="Unassembled WGS sequence"/>
</dbReference>
<evidence type="ECO:0000313" key="2">
    <source>
        <dbReference type="EMBL" id="KAJ0208732.1"/>
    </source>
</evidence>
<dbReference type="Pfam" id="PF10551">
    <property type="entry name" value="MULE"/>
    <property type="match status" value="1"/>
</dbReference>
<accession>A0A9R1VK32</accession>
<dbReference type="EMBL" id="NBSK02000004">
    <property type="protein sequence ID" value="KAJ0208732.1"/>
    <property type="molecule type" value="Genomic_DNA"/>
</dbReference>
<dbReference type="InterPro" id="IPR018289">
    <property type="entry name" value="MULE_transposase_dom"/>
</dbReference>